<feature type="domain" description="ATP-dependent DNA ligase family profile" evidence="5">
    <location>
        <begin position="3"/>
        <end position="78"/>
    </location>
</feature>
<evidence type="ECO:0000256" key="1">
    <source>
        <dbReference type="ARBA" id="ARBA00012727"/>
    </source>
</evidence>
<feature type="domain" description="DNA ligase ATP-dependent C-terminal" evidence="6">
    <location>
        <begin position="99"/>
        <end position="210"/>
    </location>
</feature>
<dbReference type="InterPro" id="IPR012310">
    <property type="entry name" value="DNA_ligase_ATP-dep_cent"/>
</dbReference>
<evidence type="ECO:0000313" key="8">
    <source>
        <dbReference type="Proteomes" id="UP001157017"/>
    </source>
</evidence>
<evidence type="ECO:0000259" key="5">
    <source>
        <dbReference type="Pfam" id="PF01068"/>
    </source>
</evidence>
<organism evidence="7 8">
    <name type="scientific">Angustibacter aerolatus</name>
    <dbReference type="NCBI Taxonomy" id="1162965"/>
    <lineage>
        <taxon>Bacteria</taxon>
        <taxon>Bacillati</taxon>
        <taxon>Actinomycetota</taxon>
        <taxon>Actinomycetes</taxon>
        <taxon>Kineosporiales</taxon>
        <taxon>Kineosporiaceae</taxon>
    </lineage>
</organism>
<keyword evidence="2" id="KW-0436">Ligase</keyword>
<dbReference type="Proteomes" id="UP001157017">
    <property type="component" value="Unassembled WGS sequence"/>
</dbReference>
<name>A0ABQ6JCS2_9ACTN</name>
<evidence type="ECO:0000313" key="7">
    <source>
        <dbReference type="EMBL" id="GMA85239.1"/>
    </source>
</evidence>
<evidence type="ECO:0000256" key="4">
    <source>
        <dbReference type="SAM" id="MobiDB-lite"/>
    </source>
</evidence>
<accession>A0ABQ6JCS2</accession>
<comment type="catalytic activity">
    <reaction evidence="3">
        <text>ATP + (deoxyribonucleotide)n-3'-hydroxyl + 5'-phospho-(deoxyribonucleotide)m = (deoxyribonucleotide)n+m + AMP + diphosphate.</text>
        <dbReference type="EC" id="6.5.1.1"/>
    </reaction>
</comment>
<dbReference type="Pfam" id="PF01068">
    <property type="entry name" value="DNA_ligase_A_M"/>
    <property type="match status" value="1"/>
</dbReference>
<proteinExistence type="predicted"/>
<gene>
    <name evidence="7" type="ORF">GCM10025868_04890</name>
</gene>
<evidence type="ECO:0000256" key="2">
    <source>
        <dbReference type="ARBA" id="ARBA00022598"/>
    </source>
</evidence>
<dbReference type="Gene3D" id="2.40.50.140">
    <property type="entry name" value="Nucleic acid-binding proteins"/>
    <property type="match status" value="1"/>
</dbReference>
<dbReference type="InterPro" id="IPR012340">
    <property type="entry name" value="NA-bd_OB-fold"/>
</dbReference>
<dbReference type="EMBL" id="BSUZ01000001">
    <property type="protein sequence ID" value="GMA85239.1"/>
    <property type="molecule type" value="Genomic_DNA"/>
</dbReference>
<evidence type="ECO:0000259" key="6">
    <source>
        <dbReference type="Pfam" id="PF04679"/>
    </source>
</evidence>
<sequence length="262" mass="29175">MALGDDDLRGLPFEQRRAMLEQALAHAAPPVHVTPATRDVEEAAQWFERFEGAGLDGVISKKLDLRYQPDKRVMTKIKHVRSADCVVAGYRVHKSGPDAIGSLLLGLYDEEGHLASVGVIGAFTMARRREPVRRACSRWSPTSTTTRGPGPGRRRASARRARARAAGGTAARTSRSPRCGPSLVVEVKYDAMEGVRFRHTAQFLRWRPDREPAACTYEQARPAGALPRHRRAVRRLTPLCQDRHGLDTPYHQEHPWQTSSSC</sequence>
<keyword evidence="8" id="KW-1185">Reference proteome</keyword>
<feature type="compositionally biased region" description="Low complexity" evidence="4">
    <location>
        <begin position="164"/>
        <end position="176"/>
    </location>
</feature>
<dbReference type="EC" id="6.5.1.1" evidence="1"/>
<reference evidence="8" key="1">
    <citation type="journal article" date="2019" name="Int. J. Syst. Evol. Microbiol.">
        <title>The Global Catalogue of Microorganisms (GCM) 10K type strain sequencing project: providing services to taxonomists for standard genome sequencing and annotation.</title>
        <authorList>
            <consortium name="The Broad Institute Genomics Platform"/>
            <consortium name="The Broad Institute Genome Sequencing Center for Infectious Disease"/>
            <person name="Wu L."/>
            <person name="Ma J."/>
        </authorList>
    </citation>
    <scope>NUCLEOTIDE SEQUENCE [LARGE SCALE GENOMIC DNA]</scope>
    <source>
        <strain evidence="8">NBRC 108730</strain>
    </source>
</reference>
<dbReference type="SUPFAM" id="SSF50249">
    <property type="entry name" value="Nucleic acid-binding proteins"/>
    <property type="match status" value="1"/>
</dbReference>
<comment type="caution">
    <text evidence="7">The sequence shown here is derived from an EMBL/GenBank/DDBJ whole genome shotgun (WGS) entry which is preliminary data.</text>
</comment>
<dbReference type="Gene3D" id="3.30.470.30">
    <property type="entry name" value="DNA ligase/mRNA capping enzyme"/>
    <property type="match status" value="1"/>
</dbReference>
<protein>
    <recommendedName>
        <fullName evidence="1">DNA ligase (ATP)</fullName>
        <ecNumber evidence="1">6.5.1.1</ecNumber>
    </recommendedName>
</protein>
<feature type="region of interest" description="Disordered" evidence="4">
    <location>
        <begin position="134"/>
        <end position="177"/>
    </location>
</feature>
<dbReference type="Pfam" id="PF04679">
    <property type="entry name" value="DNA_ligase_A_C"/>
    <property type="match status" value="1"/>
</dbReference>
<feature type="compositionally biased region" description="Basic residues" evidence="4">
    <location>
        <begin position="152"/>
        <end position="163"/>
    </location>
</feature>
<evidence type="ECO:0000256" key="3">
    <source>
        <dbReference type="ARBA" id="ARBA00034003"/>
    </source>
</evidence>
<dbReference type="SUPFAM" id="SSF56091">
    <property type="entry name" value="DNA ligase/mRNA capping enzyme, catalytic domain"/>
    <property type="match status" value="1"/>
</dbReference>
<dbReference type="InterPro" id="IPR012309">
    <property type="entry name" value="DNA_ligase_ATP-dep_C"/>
</dbReference>